<feature type="compositionally biased region" description="Low complexity" evidence="1">
    <location>
        <begin position="78"/>
        <end position="90"/>
    </location>
</feature>
<comment type="caution">
    <text evidence="3">The sequence shown here is derived from an EMBL/GenBank/DDBJ whole genome shotgun (WGS) entry which is preliminary data.</text>
</comment>
<gene>
    <name evidence="3" type="ORF">G7087_12675</name>
</gene>
<proteinExistence type="predicted"/>
<feature type="chain" id="PRO_5045460563" evidence="2">
    <location>
        <begin position="23"/>
        <end position="90"/>
    </location>
</feature>
<feature type="signal peptide" evidence="2">
    <location>
        <begin position="1"/>
        <end position="22"/>
    </location>
</feature>
<feature type="compositionally biased region" description="Basic and acidic residues" evidence="1">
    <location>
        <begin position="46"/>
        <end position="66"/>
    </location>
</feature>
<organism evidence="3 4">
    <name type="scientific">Rubrivivax benzoatilyticus</name>
    <dbReference type="NCBI Taxonomy" id="316997"/>
    <lineage>
        <taxon>Bacteria</taxon>
        <taxon>Pseudomonadati</taxon>
        <taxon>Pseudomonadota</taxon>
        <taxon>Betaproteobacteria</taxon>
        <taxon>Burkholderiales</taxon>
        <taxon>Sphaerotilaceae</taxon>
        <taxon>Rubrivivax</taxon>
    </lineage>
</organism>
<evidence type="ECO:0000313" key="4">
    <source>
        <dbReference type="Proteomes" id="UP000802098"/>
    </source>
</evidence>
<keyword evidence="2" id="KW-0732">Signal</keyword>
<feature type="region of interest" description="Disordered" evidence="1">
    <location>
        <begin position="22"/>
        <end position="90"/>
    </location>
</feature>
<feature type="compositionally biased region" description="Basic and acidic residues" evidence="1">
    <location>
        <begin position="27"/>
        <end position="38"/>
    </location>
</feature>
<dbReference type="RefSeq" id="WP_009858891.1">
    <property type="nucleotide sequence ID" value="NZ_JAAOCD010000005.1"/>
</dbReference>
<accession>A0ABX0HW49</accession>
<dbReference type="InterPro" id="IPR021455">
    <property type="entry name" value="DUF3106"/>
</dbReference>
<dbReference type="Proteomes" id="UP000802098">
    <property type="component" value="Unassembled WGS sequence"/>
</dbReference>
<keyword evidence="4" id="KW-1185">Reference proteome</keyword>
<dbReference type="EMBL" id="JAAOCD010000005">
    <property type="protein sequence ID" value="NHK99233.1"/>
    <property type="molecule type" value="Genomic_DNA"/>
</dbReference>
<name>A0ABX0HW49_9BURK</name>
<sequence>MNRFVSVLALAAAASLSVPALAQPAGGERREAMKERWESMSPEQQARAREKLRDRWQQMSPEERAAAKKRLAERRGGARAAPPASAPAGS</sequence>
<evidence type="ECO:0000256" key="2">
    <source>
        <dbReference type="SAM" id="SignalP"/>
    </source>
</evidence>
<evidence type="ECO:0000256" key="1">
    <source>
        <dbReference type="SAM" id="MobiDB-lite"/>
    </source>
</evidence>
<reference evidence="3 4" key="1">
    <citation type="submission" date="2020-03" db="EMBL/GenBank/DDBJ databases">
        <title>Rubrivivax benzoatilyticus JA2 (sequenced after 10 years sub-culturing).</title>
        <authorList>
            <person name="Gupta D."/>
            <person name="Chintalapati S."/>
            <person name="Chintalapati V.R."/>
        </authorList>
    </citation>
    <scope>NUCLEOTIDE SEQUENCE [LARGE SCALE GENOMIC DNA]</scope>
    <source>
        <strain evidence="3 4">JA2-Mal</strain>
    </source>
</reference>
<evidence type="ECO:0000313" key="3">
    <source>
        <dbReference type="EMBL" id="NHK99233.1"/>
    </source>
</evidence>
<dbReference type="Pfam" id="PF11304">
    <property type="entry name" value="DUF3106"/>
    <property type="match status" value="1"/>
</dbReference>
<protein>
    <submittedName>
        <fullName evidence="3">DUF3106 domain-containing protein</fullName>
    </submittedName>
</protein>